<evidence type="ECO:0000259" key="3">
    <source>
        <dbReference type="Pfam" id="PF05658"/>
    </source>
</evidence>
<gene>
    <name evidence="4" type="ORF">HAP95_07335</name>
</gene>
<feature type="signal peptide" evidence="2">
    <location>
        <begin position="1"/>
        <end position="22"/>
    </location>
</feature>
<accession>A0ABS5ZZ95</accession>
<dbReference type="Proteomes" id="UP000755654">
    <property type="component" value="Unassembled WGS sequence"/>
</dbReference>
<dbReference type="InterPro" id="IPR008640">
    <property type="entry name" value="Adhesin_Head_dom"/>
</dbReference>
<evidence type="ECO:0000256" key="1">
    <source>
        <dbReference type="SAM" id="MobiDB-lite"/>
    </source>
</evidence>
<feature type="compositionally biased region" description="Polar residues" evidence="1">
    <location>
        <begin position="141"/>
        <end position="177"/>
    </location>
</feature>
<dbReference type="Pfam" id="PF05658">
    <property type="entry name" value="YadA_head"/>
    <property type="match status" value="7"/>
</dbReference>
<feature type="domain" description="Trimeric autotransporter adhesin YadA-like head" evidence="3">
    <location>
        <begin position="31"/>
        <end position="52"/>
    </location>
</feature>
<feature type="domain" description="Trimeric autotransporter adhesin YadA-like head" evidence="3">
    <location>
        <begin position="523"/>
        <end position="549"/>
    </location>
</feature>
<dbReference type="Gene3D" id="2.150.10.10">
    <property type="entry name" value="Serralysin-like metalloprotease, C-terminal"/>
    <property type="match status" value="3"/>
</dbReference>
<feature type="domain" description="Trimeric autotransporter adhesin YadA-like head" evidence="3">
    <location>
        <begin position="551"/>
        <end position="576"/>
    </location>
</feature>
<feature type="domain" description="Trimeric autotransporter adhesin YadA-like head" evidence="3">
    <location>
        <begin position="275"/>
        <end position="301"/>
    </location>
</feature>
<name>A0ABS5ZZ95_9PROT</name>
<dbReference type="EMBL" id="JAAOMP010000077">
    <property type="protein sequence ID" value="MBU2759963.1"/>
    <property type="molecule type" value="Genomic_DNA"/>
</dbReference>
<feature type="domain" description="Trimeric autotransporter adhesin YadA-like head" evidence="3">
    <location>
        <begin position="252"/>
        <end position="273"/>
    </location>
</feature>
<feature type="region of interest" description="Disordered" evidence="1">
    <location>
        <begin position="486"/>
        <end position="509"/>
    </location>
</feature>
<proteinExistence type="predicted"/>
<feature type="compositionally biased region" description="Polar residues" evidence="1">
    <location>
        <begin position="105"/>
        <end position="126"/>
    </location>
</feature>
<dbReference type="InterPro" id="IPR011049">
    <property type="entry name" value="Serralysin-like_metalloprot_C"/>
</dbReference>
<organism evidence="4 5">
    <name type="scientific">Acidithiobacillus sulfurivorans</name>
    <dbReference type="NCBI Taxonomy" id="1958756"/>
    <lineage>
        <taxon>Bacteria</taxon>
        <taxon>Pseudomonadati</taxon>
        <taxon>Pseudomonadota</taxon>
        <taxon>Acidithiobacillia</taxon>
        <taxon>Acidithiobacillales</taxon>
        <taxon>Acidithiobacillaceae</taxon>
        <taxon>Acidithiobacillus</taxon>
    </lineage>
</organism>
<protein>
    <recommendedName>
        <fullName evidence="3">Trimeric autotransporter adhesin YadA-like head domain-containing protein</fullName>
    </recommendedName>
</protein>
<dbReference type="SUPFAM" id="SSF101967">
    <property type="entry name" value="Adhesin YadA, collagen-binding domain"/>
    <property type="match status" value="2"/>
</dbReference>
<sequence length="694" mass="68114">MKKRFLLVAILAALFVSQEAFAAIAVSPPNTSVAIGNDSSAIGTGDIAIGGETNSSGDGNINIGGYIAENGNTSTLTENSTVAQSAANVGGSGSTSGTGGTSSTAINNSDNATAYGSGATVYSTGERTFPPETGTAIGDDAQTNSDVAIGTEAQSGRGTQSSEAPLDNTVINGSVNDENLPLDRFGVNDETDGETGEVPAPQDNTSIGGGTTYGNDNVAEGSGADATGDGSIAIGGDATAGKTDSISLVDPSTAVGKDATATGTDSEAYGYGSSATGNDSEALGTDSAVQDSNSVALGAHSTANTAPTGTSSVTIRGQSYSVAGSSSVGTVSVGSSGNDRLITHVAAGQISATSTNAVNGSELYATNQALNNLQATASSTGVLHYTTSSGSTSTTPTATASAGNATTGPVTISNVGNGTIAEGNTTAANGNDVWESEQAAQGYANQAQQQADLHSNDLFNLTCHQTDNGTGDIICGRGSSVQGQGAIAQGDNAEASGNGATAYGAGSRAEGNAAVAVGPDARAYGYSTTAMGDHAQALAPNSTAVGQDSEALGSGSVALGYGSIARRPNSVSVGNAASGLDRQVTNVASGTEPHDAVNLQQFEDGLKGIKGDAQAIADKVGSVDASMAGAAAEAAAGQHRNTIAGSTAEYNGQSSFAFAYQHRWGSHWAAMLSVGSNGQPKNTAVDAAGSYSWK</sequence>
<dbReference type="RefSeq" id="WP_215883623.1">
    <property type="nucleotide sequence ID" value="NZ_JAAOMP010000077.1"/>
</dbReference>
<keyword evidence="2" id="KW-0732">Signal</keyword>
<evidence type="ECO:0000313" key="5">
    <source>
        <dbReference type="Proteomes" id="UP000755654"/>
    </source>
</evidence>
<reference evidence="4 5" key="1">
    <citation type="journal article" date="2021" name="ISME J.">
        <title>Genomic evolution of the class Acidithiobacillia: deep-branching Proteobacteria living in extreme acidic conditions.</title>
        <authorList>
            <person name="Moya-Beltran A."/>
            <person name="Beard S."/>
            <person name="Rojas-Villalobos C."/>
            <person name="Issotta F."/>
            <person name="Gallardo Y."/>
            <person name="Ulloa R."/>
            <person name="Giaveno A."/>
            <person name="Degli Esposti M."/>
            <person name="Johnson D.B."/>
            <person name="Quatrini R."/>
        </authorList>
    </citation>
    <scope>NUCLEOTIDE SEQUENCE [LARGE SCALE GENOMIC DNA]</scope>
    <source>
        <strain evidence="4 5">RW2</strain>
    </source>
</reference>
<feature type="region of interest" description="Disordered" evidence="1">
    <location>
        <begin position="254"/>
        <end position="286"/>
    </location>
</feature>
<evidence type="ECO:0000313" key="4">
    <source>
        <dbReference type="EMBL" id="MBU2759963.1"/>
    </source>
</evidence>
<feature type="domain" description="Trimeric autotransporter adhesin YadA-like head" evidence="3">
    <location>
        <begin position="226"/>
        <end position="247"/>
    </location>
</feature>
<feature type="chain" id="PRO_5045954020" description="Trimeric autotransporter adhesin YadA-like head domain-containing protein" evidence="2">
    <location>
        <begin position="23"/>
        <end position="694"/>
    </location>
</feature>
<dbReference type="Gene3D" id="1.20.5.170">
    <property type="match status" value="1"/>
</dbReference>
<keyword evidence="5" id="KW-1185">Reference proteome</keyword>
<feature type="region of interest" description="Disordered" evidence="1">
    <location>
        <begin position="86"/>
        <end position="224"/>
    </location>
</feature>
<dbReference type="CDD" id="cd12820">
    <property type="entry name" value="LbR_YadA-like"/>
    <property type="match status" value="1"/>
</dbReference>
<feature type="compositionally biased region" description="Gly residues" evidence="1">
    <location>
        <begin position="90"/>
        <end position="100"/>
    </location>
</feature>
<comment type="caution">
    <text evidence="4">The sequence shown here is derived from an EMBL/GenBank/DDBJ whole genome shotgun (WGS) entry which is preliminary data.</text>
</comment>
<feature type="domain" description="Trimeric autotransporter adhesin YadA-like head" evidence="3">
    <location>
        <begin position="483"/>
        <end position="507"/>
    </location>
</feature>
<evidence type="ECO:0000256" key="2">
    <source>
        <dbReference type="SAM" id="SignalP"/>
    </source>
</evidence>